<evidence type="ECO:0000259" key="7">
    <source>
        <dbReference type="SMART" id="SM01238"/>
    </source>
</evidence>
<dbReference type="STRING" id="1266660.A0A1G4K3B8"/>
<gene>
    <name evidence="8" type="ORF">LADA_0H11144G</name>
</gene>
<evidence type="ECO:0000256" key="2">
    <source>
        <dbReference type="ARBA" id="ARBA00010492"/>
    </source>
</evidence>
<keyword evidence="3" id="KW-0496">Mitochondrion</keyword>
<dbReference type="Pfam" id="PF09597">
    <property type="entry name" value="SAM_Ribosomal_mS41"/>
    <property type="match status" value="1"/>
</dbReference>
<evidence type="ECO:0000256" key="6">
    <source>
        <dbReference type="SAM" id="MobiDB-lite"/>
    </source>
</evidence>
<dbReference type="SMART" id="SM01238">
    <property type="entry name" value="IGR"/>
    <property type="match status" value="1"/>
</dbReference>
<accession>A0A1G4K3B8</accession>
<dbReference type="AlphaFoldDB" id="A0A1G4K3B8"/>
<keyword evidence="9" id="KW-1185">Reference proteome</keyword>
<evidence type="ECO:0000256" key="4">
    <source>
        <dbReference type="ARBA" id="ARBA00035129"/>
    </source>
</evidence>
<comment type="similarity">
    <text evidence="2">Belongs to the mitochondrion-specific ribosomal protein mS41 family.</text>
</comment>
<dbReference type="InterPro" id="IPR039603">
    <property type="entry name" value="Ribosomal_mS41"/>
</dbReference>
<comment type="subcellular location">
    <subcellularLocation>
        <location evidence="1">Mitochondrion</location>
    </subcellularLocation>
</comment>
<evidence type="ECO:0000313" key="8">
    <source>
        <dbReference type="EMBL" id="SCU98182.1"/>
    </source>
</evidence>
<evidence type="ECO:0000256" key="1">
    <source>
        <dbReference type="ARBA" id="ARBA00004173"/>
    </source>
</evidence>
<dbReference type="GO" id="GO:0003735">
    <property type="term" value="F:structural constituent of ribosome"/>
    <property type="evidence" value="ECO:0007669"/>
    <property type="project" value="EnsemblFungi"/>
</dbReference>
<dbReference type="OrthoDB" id="18595at2759"/>
<evidence type="ECO:0000256" key="3">
    <source>
        <dbReference type="ARBA" id="ARBA00023128"/>
    </source>
</evidence>
<protein>
    <recommendedName>
        <fullName evidence="4">Small ribosomal subunit protein mS41</fullName>
    </recommendedName>
    <alternativeName>
        <fullName evidence="5">Protein FYV4, mitochondrial</fullName>
    </alternativeName>
</protein>
<proteinExistence type="inferred from homology"/>
<organism evidence="8 9">
    <name type="scientific">Lachancea dasiensis</name>
    <dbReference type="NCBI Taxonomy" id="1072105"/>
    <lineage>
        <taxon>Eukaryota</taxon>
        <taxon>Fungi</taxon>
        <taxon>Dikarya</taxon>
        <taxon>Ascomycota</taxon>
        <taxon>Saccharomycotina</taxon>
        <taxon>Saccharomycetes</taxon>
        <taxon>Saccharomycetales</taxon>
        <taxon>Saccharomycetaceae</taxon>
        <taxon>Lachancea</taxon>
    </lineage>
</organism>
<dbReference type="GO" id="GO:0005763">
    <property type="term" value="C:mitochondrial small ribosomal subunit"/>
    <property type="evidence" value="ECO:0007669"/>
    <property type="project" value="EnsemblFungi"/>
</dbReference>
<feature type="domain" description="Small ribosomal subunit protein mS41 SAM" evidence="7">
    <location>
        <begin position="38"/>
        <end position="94"/>
    </location>
</feature>
<evidence type="ECO:0000256" key="5">
    <source>
        <dbReference type="ARBA" id="ARBA00035341"/>
    </source>
</evidence>
<dbReference type="InterPro" id="IPR019083">
    <property type="entry name" value="SAM_Ribosomal_mS41"/>
</dbReference>
<dbReference type="PANTHER" id="PTHR28235">
    <property type="entry name" value="PROTEIN FYV4, MITOCHONDRIAL"/>
    <property type="match status" value="1"/>
</dbReference>
<sequence>MASTMTGRRLLSSCSVALKVNDALLRKVPKTSGQIPTVEAFLTRIGRKCEEHVELYENKWDNLFSWDSRTLKEKGMGPQQRKYILSQVERLRKSQPIQEIKEGKKSFLGGERKRKETVAKMRAEQRNAST</sequence>
<evidence type="ECO:0000313" key="9">
    <source>
        <dbReference type="Proteomes" id="UP000190274"/>
    </source>
</evidence>
<name>A0A1G4K3B8_9SACH</name>
<reference evidence="8 9" key="1">
    <citation type="submission" date="2016-03" db="EMBL/GenBank/DDBJ databases">
        <authorList>
            <person name="Devillers H."/>
        </authorList>
    </citation>
    <scope>NUCLEOTIDE SEQUENCE [LARGE SCALE GENOMIC DNA]</scope>
    <source>
        <strain evidence="8">CBS 10888</strain>
    </source>
</reference>
<dbReference type="Proteomes" id="UP000190274">
    <property type="component" value="Chromosome H"/>
</dbReference>
<dbReference type="EMBL" id="LT598461">
    <property type="protein sequence ID" value="SCU98182.1"/>
    <property type="molecule type" value="Genomic_DNA"/>
</dbReference>
<dbReference type="PANTHER" id="PTHR28235:SF1">
    <property type="entry name" value="SMALL RIBOSOMAL SUBUNIT PROTEIN MS41"/>
    <property type="match status" value="1"/>
</dbReference>
<feature type="region of interest" description="Disordered" evidence="6">
    <location>
        <begin position="111"/>
        <end position="130"/>
    </location>
</feature>